<keyword evidence="2" id="KW-1185">Reference proteome</keyword>
<dbReference type="EMBL" id="KZ613486">
    <property type="protein sequence ID" value="PMD20098.1"/>
    <property type="molecule type" value="Genomic_DNA"/>
</dbReference>
<evidence type="ECO:0000313" key="1">
    <source>
        <dbReference type="EMBL" id="PMD20098.1"/>
    </source>
</evidence>
<sequence length="1010" mass="112917">MAGIVTRVSGIVAKFQNEHSMSIITNNVDFTLFKAEVPLEYTGLGATISKLRRNDAEEGFLHRTARKLGALFEGYLPVTEELFKAYGTRVSEIASMPSINPHPRNAEDLGGMFASHIGAETTSIWAAATSGSAAIAVHLLGCMLARMFTGPEAISIWFELVKKQKESIRNKQGSGLYRHEQLSSILAAQQDISREELARWDASARAWIQSADQAKILQHKQAMLIMSNASVPVNREHDVYTSVMRAWTAALEAMNNLIKGVPQRVQEGAVLLAMSSWHLYPDLGYFGTSCQREVEQKDPLFTHTALLTLGLEHVPELSKSVYWSLPLAHLQYYGHPVKTSKTIGRENSRVNYKEFAYIILGCLFNDWKAFAATNEQGIDWVLRLSKILGLSNDHRDLNSGGKVSWFSYLHAAAIELAVCDDCERKEANQLMALGKKRPEFLRPPAETLPPLFGLSQVDLILPILKNDQERIVFLRHLDAHYKFQLQESLIRYRSGASTNETPEPEFATVSPIQMSSLKRLHSGELKEDENPSFRHIRWICLTSRQLILEIAELQELERIGERRMRIEAMGELCLPAGEYIKETGRGYNELGLIRSLEQDFFQAAKNILQKKENRDGLNASISCTFFVGDADLASICSVTATRTLDSTQTQAAIQRLIVTPEFLKKTLADCVFDKDKMMSHFRDSRRQVFKSLHACAMMADVYKDLPGASISTRVVTQSLTQAKWISSSGSATPLSIPQAFACIAMFEYGTCNLDPGPLSEVFAMSSGNSLYVAGCLICDPYERQSSCLVRRAIGNIGRAGMTFLISPPQVNMREPDPEKWMAINHNPFDGKLENHFTRTSIHLVHTDCEIPLIAEDNPRHNIIDQAAVLLETCISVHDCQAWVGEVDILKANRTHIRRLACNNPQHQERPVRHSQHTKDLEFGKSGYLEVKAKHPQLVATSVQNWDELIEAPTSGVIAIQAHKNWLARLAATAICVRNGFTPIILPEEPCWDCCAAMIPQNSNDNFALIC</sequence>
<dbReference type="OrthoDB" id="5354164at2759"/>
<accession>A0A2J6Q1F0</accession>
<dbReference type="Proteomes" id="UP000235672">
    <property type="component" value="Unassembled WGS sequence"/>
</dbReference>
<reference evidence="1 2" key="1">
    <citation type="submission" date="2016-05" db="EMBL/GenBank/DDBJ databases">
        <title>A degradative enzymes factory behind the ericoid mycorrhizal symbiosis.</title>
        <authorList>
            <consortium name="DOE Joint Genome Institute"/>
            <person name="Martino E."/>
            <person name="Morin E."/>
            <person name="Grelet G."/>
            <person name="Kuo A."/>
            <person name="Kohler A."/>
            <person name="Daghino S."/>
            <person name="Barry K."/>
            <person name="Choi C."/>
            <person name="Cichocki N."/>
            <person name="Clum A."/>
            <person name="Copeland A."/>
            <person name="Hainaut M."/>
            <person name="Haridas S."/>
            <person name="Labutti K."/>
            <person name="Lindquist E."/>
            <person name="Lipzen A."/>
            <person name="Khouja H.-R."/>
            <person name="Murat C."/>
            <person name="Ohm R."/>
            <person name="Olson A."/>
            <person name="Spatafora J."/>
            <person name="Veneault-Fourrey C."/>
            <person name="Henrissat B."/>
            <person name="Grigoriev I."/>
            <person name="Martin F."/>
            <person name="Perotto S."/>
        </authorList>
    </citation>
    <scope>NUCLEOTIDE SEQUENCE [LARGE SCALE GENOMIC DNA]</scope>
    <source>
        <strain evidence="1 2">UAMH 7357</strain>
    </source>
</reference>
<proteinExistence type="predicted"/>
<organism evidence="1 2">
    <name type="scientific">Hyaloscypha hepaticicola</name>
    <dbReference type="NCBI Taxonomy" id="2082293"/>
    <lineage>
        <taxon>Eukaryota</taxon>
        <taxon>Fungi</taxon>
        <taxon>Dikarya</taxon>
        <taxon>Ascomycota</taxon>
        <taxon>Pezizomycotina</taxon>
        <taxon>Leotiomycetes</taxon>
        <taxon>Helotiales</taxon>
        <taxon>Hyaloscyphaceae</taxon>
        <taxon>Hyaloscypha</taxon>
    </lineage>
</organism>
<name>A0A2J6Q1F0_9HELO</name>
<gene>
    <name evidence="1" type="ORF">NA56DRAFT_627892</name>
</gene>
<dbReference type="AlphaFoldDB" id="A0A2J6Q1F0"/>
<protein>
    <submittedName>
        <fullName evidence="1">Uncharacterized protein</fullName>
    </submittedName>
</protein>
<evidence type="ECO:0000313" key="2">
    <source>
        <dbReference type="Proteomes" id="UP000235672"/>
    </source>
</evidence>